<evidence type="ECO:0000256" key="1">
    <source>
        <dbReference type="SAM" id="MobiDB-lite"/>
    </source>
</evidence>
<feature type="region of interest" description="Disordered" evidence="1">
    <location>
        <begin position="1"/>
        <end position="23"/>
    </location>
</feature>
<gene>
    <name evidence="2" type="ORF">SNEC2469_LOCUS30622</name>
</gene>
<name>A0A813BIJ0_9DINO</name>
<dbReference type="AlphaFoldDB" id="A0A813BIJ0"/>
<dbReference type="OrthoDB" id="410795at2759"/>
<protein>
    <submittedName>
        <fullName evidence="2">Uncharacterized protein</fullName>
    </submittedName>
</protein>
<accession>A0A813BIJ0</accession>
<comment type="caution">
    <text evidence="2">The sequence shown here is derived from an EMBL/GenBank/DDBJ whole genome shotgun (WGS) entry which is preliminary data.</text>
</comment>
<reference evidence="2" key="1">
    <citation type="submission" date="2021-02" db="EMBL/GenBank/DDBJ databases">
        <authorList>
            <person name="Dougan E. K."/>
            <person name="Rhodes N."/>
            <person name="Thang M."/>
            <person name="Chan C."/>
        </authorList>
    </citation>
    <scope>NUCLEOTIDE SEQUENCE</scope>
</reference>
<dbReference type="Proteomes" id="UP000601435">
    <property type="component" value="Unassembled WGS sequence"/>
</dbReference>
<dbReference type="EMBL" id="CAJNJA010071931">
    <property type="protein sequence ID" value="CAE7905321.1"/>
    <property type="molecule type" value="Genomic_DNA"/>
</dbReference>
<evidence type="ECO:0000313" key="3">
    <source>
        <dbReference type="Proteomes" id="UP000601435"/>
    </source>
</evidence>
<keyword evidence="3" id="KW-1185">Reference proteome</keyword>
<organism evidence="2 3">
    <name type="scientific">Symbiodinium necroappetens</name>
    <dbReference type="NCBI Taxonomy" id="1628268"/>
    <lineage>
        <taxon>Eukaryota</taxon>
        <taxon>Sar</taxon>
        <taxon>Alveolata</taxon>
        <taxon>Dinophyceae</taxon>
        <taxon>Suessiales</taxon>
        <taxon>Symbiodiniaceae</taxon>
        <taxon>Symbiodinium</taxon>
    </lineage>
</organism>
<sequence length="160" mass="17208">MARHKLKTSSDRQTSAEGKPSPGVRSSLLFVCLRSCAVILLLLAGIACGSMFLSSSGATHAASVDSPRGPPDQTFADTAVPLVRQFIKSRYKDYGKGTVTLRHLKEHIVANTNIGLTYEDLRDDRYSSVIEDEVDAIVARCDGGKKPVACLDSAKPSIEL</sequence>
<evidence type="ECO:0000313" key="2">
    <source>
        <dbReference type="EMBL" id="CAE7905321.1"/>
    </source>
</evidence>
<proteinExistence type="predicted"/>